<evidence type="ECO:0000313" key="1">
    <source>
        <dbReference type="EMBL" id="OIR10444.1"/>
    </source>
</evidence>
<name>A0A1J5T9E1_9ZZZZ</name>
<proteinExistence type="predicted"/>
<accession>A0A1J5T9E1</accession>
<dbReference type="AlphaFoldDB" id="A0A1J5T9E1"/>
<protein>
    <submittedName>
        <fullName evidence="1">Uncharacterized protein</fullName>
    </submittedName>
</protein>
<comment type="caution">
    <text evidence="1">The sequence shown here is derived from an EMBL/GenBank/DDBJ whole genome shotgun (WGS) entry which is preliminary data.</text>
</comment>
<sequence>MNENIPGITPLITHTNDGLSATEQADLKRHFAEKLQELSALSDTTSLQRARLQMDIAELLNALERKKEAWDIAREAFRISMQQGSWQDAVEACDVLFQAGQEDSMAMLGMGIWLAITFPVDPEVTVAMLIHLVEETPDASDVGALAAITARYVVDLRADDDRHETQCFLVDNLIAMVAKRHGQVQDQEARPLAGQAGAARSAGVSAAFVPGSGRHRGWQVVVRSRRVAK</sequence>
<gene>
    <name evidence="1" type="ORF">GALL_77560</name>
</gene>
<dbReference type="EMBL" id="MLJW01000023">
    <property type="protein sequence ID" value="OIR10444.1"/>
    <property type="molecule type" value="Genomic_DNA"/>
</dbReference>
<organism evidence="1">
    <name type="scientific">mine drainage metagenome</name>
    <dbReference type="NCBI Taxonomy" id="410659"/>
    <lineage>
        <taxon>unclassified sequences</taxon>
        <taxon>metagenomes</taxon>
        <taxon>ecological metagenomes</taxon>
    </lineage>
</organism>
<reference evidence="1" key="1">
    <citation type="submission" date="2016-10" db="EMBL/GenBank/DDBJ databases">
        <title>Sequence of Gallionella enrichment culture.</title>
        <authorList>
            <person name="Poehlein A."/>
            <person name="Muehling M."/>
            <person name="Daniel R."/>
        </authorList>
    </citation>
    <scope>NUCLEOTIDE SEQUENCE</scope>
</reference>